<protein>
    <submittedName>
        <fullName evidence="3">Uncharacterized protein</fullName>
    </submittedName>
</protein>
<name>A0A0R1LGA6_9LACO</name>
<keyword evidence="1" id="KW-0175">Coiled coil</keyword>
<keyword evidence="4" id="KW-1185">Reference proteome</keyword>
<dbReference type="STRING" id="1423715.FD25_GL000437"/>
<reference evidence="3 4" key="1">
    <citation type="journal article" date="2015" name="Genome Announc.">
        <title>Expanding the biotechnology potential of lactobacilli through comparative genomics of 213 strains and associated genera.</title>
        <authorList>
            <person name="Sun Z."/>
            <person name="Harris H.M."/>
            <person name="McCann A."/>
            <person name="Guo C."/>
            <person name="Argimon S."/>
            <person name="Zhang W."/>
            <person name="Yang X."/>
            <person name="Jeffery I.B."/>
            <person name="Cooney J.C."/>
            <person name="Kagawa T.F."/>
            <person name="Liu W."/>
            <person name="Song Y."/>
            <person name="Salvetti E."/>
            <person name="Wrobel A."/>
            <person name="Rasinkangas P."/>
            <person name="Parkhill J."/>
            <person name="Rea M.C."/>
            <person name="O'Sullivan O."/>
            <person name="Ritari J."/>
            <person name="Douillard F.P."/>
            <person name="Paul Ross R."/>
            <person name="Yang R."/>
            <person name="Briner A.E."/>
            <person name="Felis G.E."/>
            <person name="de Vos W.M."/>
            <person name="Barrangou R."/>
            <person name="Klaenhammer T.R."/>
            <person name="Caufield P.W."/>
            <person name="Cui Y."/>
            <person name="Zhang H."/>
            <person name="O'Toole P.W."/>
        </authorList>
    </citation>
    <scope>NUCLEOTIDE SEQUENCE [LARGE SCALE GENOMIC DNA]</scope>
    <source>
        <strain evidence="3 4">DSM 19394</strain>
    </source>
</reference>
<dbReference type="AlphaFoldDB" id="A0A0R1LGA6"/>
<dbReference type="Proteomes" id="UP000051955">
    <property type="component" value="Unassembled WGS sequence"/>
</dbReference>
<comment type="caution">
    <text evidence="3">The sequence shown here is derived from an EMBL/GenBank/DDBJ whole genome shotgun (WGS) entry which is preliminary data.</text>
</comment>
<sequence>MMKREMTLGLTLALATLGLGTTNAQAAVKRTSRPQVTQFFTAKNIKASQKNQRLIERVADQNRQNQAALKAGQPLKLIEPVVYKLPYTGLIRSARNSIVEVRQGKQRLFKETSTGVLVFNTQNWKGFSADQPLKVYAKHAKQRWSHPRTVKLVSYDTVLK</sequence>
<evidence type="ECO:0000256" key="2">
    <source>
        <dbReference type="SAM" id="SignalP"/>
    </source>
</evidence>
<accession>A0A0R1LGA6</accession>
<feature type="chain" id="PRO_5006407288" evidence="2">
    <location>
        <begin position="27"/>
        <end position="160"/>
    </location>
</feature>
<evidence type="ECO:0000313" key="3">
    <source>
        <dbReference type="EMBL" id="KRK94472.1"/>
    </source>
</evidence>
<organism evidence="3 4">
    <name type="scientific">Levilactobacillus acidifarinae DSM 19394 = JCM 15949</name>
    <dbReference type="NCBI Taxonomy" id="1423715"/>
    <lineage>
        <taxon>Bacteria</taxon>
        <taxon>Bacillati</taxon>
        <taxon>Bacillota</taxon>
        <taxon>Bacilli</taxon>
        <taxon>Lactobacillales</taxon>
        <taxon>Lactobacillaceae</taxon>
        <taxon>Levilactobacillus</taxon>
    </lineage>
</organism>
<gene>
    <name evidence="3" type="ORF">FD25_GL000437</name>
</gene>
<evidence type="ECO:0000313" key="4">
    <source>
        <dbReference type="Proteomes" id="UP000051955"/>
    </source>
</evidence>
<feature type="signal peptide" evidence="2">
    <location>
        <begin position="1"/>
        <end position="26"/>
    </location>
</feature>
<proteinExistence type="predicted"/>
<dbReference type="PATRIC" id="fig|1423715.3.peg.454"/>
<feature type="coiled-coil region" evidence="1">
    <location>
        <begin position="44"/>
        <end position="71"/>
    </location>
</feature>
<evidence type="ECO:0000256" key="1">
    <source>
        <dbReference type="SAM" id="Coils"/>
    </source>
</evidence>
<dbReference type="EMBL" id="AZDV01000026">
    <property type="protein sequence ID" value="KRK94472.1"/>
    <property type="molecule type" value="Genomic_DNA"/>
</dbReference>
<keyword evidence="2" id="KW-0732">Signal</keyword>